<feature type="domain" description="Leucine-binding protein" evidence="4">
    <location>
        <begin position="51"/>
        <end position="404"/>
    </location>
</feature>
<dbReference type="RefSeq" id="WP_093354283.1">
    <property type="nucleotide sequence ID" value="NZ_FOUY01000050.1"/>
</dbReference>
<reference evidence="5 6" key="1">
    <citation type="submission" date="2016-10" db="EMBL/GenBank/DDBJ databases">
        <authorList>
            <person name="de Groot N.N."/>
        </authorList>
    </citation>
    <scope>NUCLEOTIDE SEQUENCE [LARGE SCALE GENOMIC DNA]</scope>
    <source>
        <strain evidence="5 6">CGMCC 4.1877</strain>
    </source>
</reference>
<name>A0A1I5GTG6_PSUAM</name>
<organism evidence="5 6">
    <name type="scientific">Pseudonocardia ammonioxydans</name>
    <dbReference type="NCBI Taxonomy" id="260086"/>
    <lineage>
        <taxon>Bacteria</taxon>
        <taxon>Bacillati</taxon>
        <taxon>Actinomycetota</taxon>
        <taxon>Actinomycetes</taxon>
        <taxon>Pseudonocardiales</taxon>
        <taxon>Pseudonocardiaceae</taxon>
        <taxon>Pseudonocardia</taxon>
    </lineage>
</organism>
<dbReference type="InterPro" id="IPR028082">
    <property type="entry name" value="Peripla_BP_I"/>
</dbReference>
<dbReference type="Proteomes" id="UP000199614">
    <property type="component" value="Unassembled WGS sequence"/>
</dbReference>
<accession>A0A1I5GTG6</accession>
<dbReference type="OrthoDB" id="26870at2"/>
<dbReference type="InterPro" id="IPR028081">
    <property type="entry name" value="Leu-bd"/>
</dbReference>
<evidence type="ECO:0000256" key="2">
    <source>
        <dbReference type="ARBA" id="ARBA00022729"/>
    </source>
</evidence>
<keyword evidence="2" id="KW-0732">Signal</keyword>
<dbReference type="EMBL" id="FOUY01000050">
    <property type="protein sequence ID" value="SFO38871.1"/>
    <property type="molecule type" value="Genomic_DNA"/>
</dbReference>
<evidence type="ECO:0000256" key="1">
    <source>
        <dbReference type="ARBA" id="ARBA00010062"/>
    </source>
</evidence>
<gene>
    <name evidence="5" type="ORF">SAMN05216207_105021</name>
</gene>
<dbReference type="Pfam" id="PF13458">
    <property type="entry name" value="Peripla_BP_6"/>
    <property type="match status" value="1"/>
</dbReference>
<comment type="similarity">
    <text evidence="1">Belongs to the leucine-binding protein family.</text>
</comment>
<proteinExistence type="inferred from homology"/>
<evidence type="ECO:0000259" key="4">
    <source>
        <dbReference type="Pfam" id="PF13458"/>
    </source>
</evidence>
<protein>
    <submittedName>
        <fullName evidence="5">ABC-type branched-chain amino acid transport system, substrate-binding protein</fullName>
    </submittedName>
</protein>
<sequence length="445" mass="47126">MDTVGSRRRLRGRAAVLAVVAVVALLASACGAGGRPSGEEGGAQPGLTPQSVKVGAHFPLTGVASPGYSDIPTGTKAYFDYVNAHGGVHGRQIEYVFRDDAYNPTQTSQVVNELVLQDQVFAMLGGLGTPTHSAVLDYLNSEGVPDLFVSSGSLLWDQPERNPQTFGWQPDYEIEAKIIGKYVAENFPQAKVGLFLQDDDLGRDAEIGGRRFLDRQIVAAERYTPGNTDVAPQIAALQAAGADFVIGFNVPSYTALSQLQSLRLNYDPQWAYSNIGSDPALVGSLLARFSEGAVTDAGLLDGVITTEYLPSVEAAGDPWTQLFTRVWQEHGTDAELTNFRIYGMAEAYAFVQALQAAGPDPTREGLVAAVEQSGAQMEGPWLAPYRYSEQSHAGISGVKISRIVGAGTEDLTPVQVTDNGDAPITPHPGPASTPPANGIPVPPTG</sequence>
<dbReference type="PANTHER" id="PTHR47235">
    <property type="entry name" value="BLR6548 PROTEIN"/>
    <property type="match status" value="1"/>
</dbReference>
<dbReference type="PROSITE" id="PS51257">
    <property type="entry name" value="PROKAR_LIPOPROTEIN"/>
    <property type="match status" value="1"/>
</dbReference>
<dbReference type="SUPFAM" id="SSF53822">
    <property type="entry name" value="Periplasmic binding protein-like I"/>
    <property type="match status" value="1"/>
</dbReference>
<evidence type="ECO:0000313" key="6">
    <source>
        <dbReference type="Proteomes" id="UP000199614"/>
    </source>
</evidence>
<dbReference type="CDD" id="cd06343">
    <property type="entry name" value="PBP1_ABC_ligand_binding-like"/>
    <property type="match status" value="1"/>
</dbReference>
<dbReference type="AlphaFoldDB" id="A0A1I5GTG6"/>
<evidence type="ECO:0000256" key="3">
    <source>
        <dbReference type="SAM" id="MobiDB-lite"/>
    </source>
</evidence>
<evidence type="ECO:0000313" key="5">
    <source>
        <dbReference type="EMBL" id="SFO38871.1"/>
    </source>
</evidence>
<dbReference type="PANTHER" id="PTHR47235:SF1">
    <property type="entry name" value="BLR6548 PROTEIN"/>
    <property type="match status" value="1"/>
</dbReference>
<dbReference type="Gene3D" id="3.40.50.2300">
    <property type="match status" value="2"/>
</dbReference>
<dbReference type="STRING" id="260086.SAMN05216207_105021"/>
<keyword evidence="6" id="KW-1185">Reference proteome</keyword>
<feature type="region of interest" description="Disordered" evidence="3">
    <location>
        <begin position="411"/>
        <end position="445"/>
    </location>
</feature>